<keyword evidence="1" id="KW-0472">Membrane</keyword>
<accession>A0A1I6LUT3</accession>
<dbReference type="EMBL" id="FOZK01000003">
    <property type="protein sequence ID" value="SFS07261.1"/>
    <property type="molecule type" value="Genomic_DNA"/>
</dbReference>
<dbReference type="STRING" id="767519.SAMN05216559_3185"/>
<dbReference type="RefSeq" id="WP_089817521.1">
    <property type="nucleotide sequence ID" value="NZ_FOZK01000003.1"/>
</dbReference>
<organism evidence="2 3">
    <name type="scientific">Halomicrobium zhouii</name>
    <dbReference type="NCBI Taxonomy" id="767519"/>
    <lineage>
        <taxon>Archaea</taxon>
        <taxon>Methanobacteriati</taxon>
        <taxon>Methanobacteriota</taxon>
        <taxon>Stenosarchaea group</taxon>
        <taxon>Halobacteria</taxon>
        <taxon>Halobacteriales</taxon>
        <taxon>Haloarculaceae</taxon>
        <taxon>Halomicrobium</taxon>
    </lineage>
</organism>
<dbReference type="AlphaFoldDB" id="A0A1I6LUT3"/>
<evidence type="ECO:0000256" key="1">
    <source>
        <dbReference type="SAM" id="Phobius"/>
    </source>
</evidence>
<proteinExistence type="predicted"/>
<keyword evidence="3" id="KW-1185">Reference proteome</keyword>
<name>A0A1I6LUT3_9EURY</name>
<sequence length="75" mass="7283">MATTTQSDFGVGLGLLFSLVALGAAIATTVLGYNYAIAHAAGEAAGTTQITAAVAFGVALLAGGLAVSAIHVYDN</sequence>
<dbReference type="Pfam" id="PF24369">
    <property type="entry name" value="DUF7525"/>
    <property type="match status" value="1"/>
</dbReference>
<gene>
    <name evidence="2" type="ORF">SAMN05216559_3185</name>
</gene>
<keyword evidence="1" id="KW-1133">Transmembrane helix</keyword>
<evidence type="ECO:0000313" key="2">
    <source>
        <dbReference type="EMBL" id="SFS07261.1"/>
    </source>
</evidence>
<feature type="transmembrane region" description="Helical" evidence="1">
    <location>
        <begin position="50"/>
        <end position="73"/>
    </location>
</feature>
<dbReference type="Proteomes" id="UP000199062">
    <property type="component" value="Unassembled WGS sequence"/>
</dbReference>
<feature type="transmembrane region" description="Helical" evidence="1">
    <location>
        <begin position="12"/>
        <end position="38"/>
    </location>
</feature>
<dbReference type="InterPro" id="IPR055947">
    <property type="entry name" value="DUF7525"/>
</dbReference>
<protein>
    <submittedName>
        <fullName evidence="2">Uncharacterized protein</fullName>
    </submittedName>
</protein>
<evidence type="ECO:0000313" key="3">
    <source>
        <dbReference type="Proteomes" id="UP000199062"/>
    </source>
</evidence>
<keyword evidence="1" id="KW-0812">Transmembrane</keyword>
<reference evidence="2 3" key="1">
    <citation type="submission" date="2016-10" db="EMBL/GenBank/DDBJ databases">
        <authorList>
            <person name="de Groot N.N."/>
        </authorList>
    </citation>
    <scope>NUCLEOTIDE SEQUENCE [LARGE SCALE GENOMIC DNA]</scope>
    <source>
        <strain evidence="2 3">CGMCC 1.10457</strain>
    </source>
</reference>